<evidence type="ECO:0000313" key="2">
    <source>
        <dbReference type="EMBL" id="BBA35554.1"/>
    </source>
</evidence>
<sequence>MNHLFRVTSIVALLTTASIANASITGDVTGGGAFSDDVSTADGWVLNNPASNGVDFWTLTIDQPGYLSVNVGSQIDFGISVYQGSVSDSVGFAFDNAASFRDPITSELGTFIDGTPNFGFAGSTLEDVFLATAGTYTIAVGGSDFGFSGPYQYEMTVNVSAVPLPAAVWLFLTGLTALAGWSRRYTAA</sequence>
<protein>
    <submittedName>
        <fullName evidence="2">Uncharacterized protein</fullName>
    </submittedName>
</protein>
<dbReference type="AlphaFoldDB" id="A0A250KVM4"/>
<gene>
    <name evidence="2" type="ORF">sS8_3617</name>
</gene>
<accession>A0A250KVM4</accession>
<dbReference type="InterPro" id="IPR022472">
    <property type="entry name" value="VPLPA-CTERM"/>
</dbReference>
<keyword evidence="1" id="KW-0732">Signal</keyword>
<dbReference type="EMBL" id="AP017928">
    <property type="protein sequence ID" value="BBA35554.1"/>
    <property type="molecule type" value="Genomic_DNA"/>
</dbReference>
<dbReference type="NCBIfam" id="TIGR03370">
    <property type="entry name" value="VPLPA-CTERM"/>
    <property type="match status" value="1"/>
</dbReference>
<organism evidence="2 3">
    <name type="scientific">Methylocaldum marinum</name>
    <dbReference type="NCBI Taxonomy" id="1432792"/>
    <lineage>
        <taxon>Bacteria</taxon>
        <taxon>Pseudomonadati</taxon>
        <taxon>Pseudomonadota</taxon>
        <taxon>Gammaproteobacteria</taxon>
        <taxon>Methylococcales</taxon>
        <taxon>Methylococcaceae</taxon>
        <taxon>Methylocaldum</taxon>
    </lineage>
</organism>
<proteinExistence type="predicted"/>
<feature type="chain" id="PRO_5012422486" evidence="1">
    <location>
        <begin position="23"/>
        <end position="188"/>
    </location>
</feature>
<dbReference type="OrthoDB" id="5567186at2"/>
<evidence type="ECO:0000313" key="3">
    <source>
        <dbReference type="Proteomes" id="UP000266313"/>
    </source>
</evidence>
<keyword evidence="3" id="KW-1185">Reference proteome</keyword>
<dbReference type="KEGG" id="mmai:sS8_3617"/>
<feature type="signal peptide" evidence="1">
    <location>
        <begin position="1"/>
        <end position="22"/>
    </location>
</feature>
<dbReference type="RefSeq" id="WP_119630844.1">
    <property type="nucleotide sequence ID" value="NZ_AP017928.1"/>
</dbReference>
<name>A0A250KVM4_9GAMM</name>
<reference evidence="2 3" key="1">
    <citation type="submission" date="2016-12" db="EMBL/GenBank/DDBJ databases">
        <title>Genome sequencing of Methylocaldum marinum.</title>
        <authorList>
            <person name="Takeuchi M."/>
            <person name="Kamagata Y."/>
            <person name="Hiraoka S."/>
            <person name="Oshima K."/>
            <person name="Hattori M."/>
            <person name="Iwasaki W."/>
        </authorList>
    </citation>
    <scope>NUCLEOTIDE SEQUENCE [LARGE SCALE GENOMIC DNA]</scope>
    <source>
        <strain evidence="2 3">S8</strain>
    </source>
</reference>
<evidence type="ECO:0000256" key="1">
    <source>
        <dbReference type="SAM" id="SignalP"/>
    </source>
</evidence>
<dbReference type="Proteomes" id="UP000266313">
    <property type="component" value="Chromosome"/>
</dbReference>